<feature type="non-terminal residue" evidence="1">
    <location>
        <position position="1"/>
    </location>
</feature>
<dbReference type="AlphaFoldDB" id="X0SXJ0"/>
<proteinExistence type="predicted"/>
<reference evidence="1" key="1">
    <citation type="journal article" date="2014" name="Front. Microbiol.">
        <title>High frequency of phylogenetically diverse reductive dehalogenase-homologous genes in deep subseafloor sedimentary metagenomes.</title>
        <authorList>
            <person name="Kawai M."/>
            <person name="Futagami T."/>
            <person name="Toyoda A."/>
            <person name="Takaki Y."/>
            <person name="Nishi S."/>
            <person name="Hori S."/>
            <person name="Arai W."/>
            <person name="Tsubouchi T."/>
            <person name="Morono Y."/>
            <person name="Uchiyama I."/>
            <person name="Ito T."/>
            <person name="Fujiyama A."/>
            <person name="Inagaki F."/>
            <person name="Takami H."/>
        </authorList>
    </citation>
    <scope>NUCLEOTIDE SEQUENCE</scope>
    <source>
        <strain evidence="1">Expedition CK06-06</strain>
    </source>
</reference>
<gene>
    <name evidence="1" type="ORF">S01H1_06268</name>
</gene>
<comment type="caution">
    <text evidence="1">The sequence shown here is derived from an EMBL/GenBank/DDBJ whole genome shotgun (WGS) entry which is preliminary data.</text>
</comment>
<protein>
    <submittedName>
        <fullName evidence="1">Uncharacterized protein</fullName>
    </submittedName>
</protein>
<evidence type="ECO:0000313" key="1">
    <source>
        <dbReference type="EMBL" id="GAF79856.1"/>
    </source>
</evidence>
<sequence length="37" mass="4521">IFERCFAAGYTVTEFISQVRDELRRSYYVLQRDFEVI</sequence>
<name>X0SXJ0_9ZZZZ</name>
<organism evidence="1">
    <name type="scientific">marine sediment metagenome</name>
    <dbReference type="NCBI Taxonomy" id="412755"/>
    <lineage>
        <taxon>unclassified sequences</taxon>
        <taxon>metagenomes</taxon>
        <taxon>ecological metagenomes</taxon>
    </lineage>
</organism>
<dbReference type="EMBL" id="BARS01003245">
    <property type="protein sequence ID" value="GAF79856.1"/>
    <property type="molecule type" value="Genomic_DNA"/>
</dbReference>
<accession>X0SXJ0</accession>